<proteinExistence type="predicted"/>
<dbReference type="EMBL" id="GBRH01189043">
    <property type="protein sequence ID" value="JAE08853.1"/>
    <property type="molecule type" value="Transcribed_RNA"/>
</dbReference>
<dbReference type="AlphaFoldDB" id="A0A0A9FKP6"/>
<accession>A0A0A9FKP6</accession>
<protein>
    <recommendedName>
        <fullName evidence="3">Secreted protein</fullName>
    </recommendedName>
</protein>
<reference evidence="2" key="2">
    <citation type="journal article" date="2015" name="Data Brief">
        <title>Shoot transcriptome of the giant reed, Arundo donax.</title>
        <authorList>
            <person name="Barrero R.A."/>
            <person name="Guerrero F.D."/>
            <person name="Moolhuijzen P."/>
            <person name="Goolsby J.A."/>
            <person name="Tidwell J."/>
            <person name="Bellgard S.E."/>
            <person name="Bellgard M.I."/>
        </authorList>
    </citation>
    <scope>NUCLEOTIDE SEQUENCE</scope>
    <source>
        <tissue evidence="2">Shoot tissue taken approximately 20 cm above the soil surface</tissue>
    </source>
</reference>
<evidence type="ECO:0008006" key="3">
    <source>
        <dbReference type="Google" id="ProtNLM"/>
    </source>
</evidence>
<reference evidence="2" key="1">
    <citation type="submission" date="2014-09" db="EMBL/GenBank/DDBJ databases">
        <authorList>
            <person name="Magalhaes I.L.F."/>
            <person name="Oliveira U."/>
            <person name="Santos F.R."/>
            <person name="Vidigal T.H.D.A."/>
            <person name="Brescovit A.D."/>
            <person name="Santos A.J."/>
        </authorList>
    </citation>
    <scope>NUCLEOTIDE SEQUENCE</scope>
    <source>
        <tissue evidence="2">Shoot tissue taken approximately 20 cm above the soil surface</tissue>
    </source>
</reference>
<sequence>MGISRIFRSSSSGTLLVMLLCCSPESPLEQLVVVVVDEDGDGTGTTSAPADFFFFFAPALCSCPPGATRFFKCVFQTFLISLSVRPGRHDAIFDHLLPSMPCSLMMASSSSAVKLPRLRSGRR</sequence>
<evidence type="ECO:0000313" key="2">
    <source>
        <dbReference type="EMBL" id="JAE08853.1"/>
    </source>
</evidence>
<organism evidence="2">
    <name type="scientific">Arundo donax</name>
    <name type="common">Giant reed</name>
    <name type="synonym">Donax arundinaceus</name>
    <dbReference type="NCBI Taxonomy" id="35708"/>
    <lineage>
        <taxon>Eukaryota</taxon>
        <taxon>Viridiplantae</taxon>
        <taxon>Streptophyta</taxon>
        <taxon>Embryophyta</taxon>
        <taxon>Tracheophyta</taxon>
        <taxon>Spermatophyta</taxon>
        <taxon>Magnoliopsida</taxon>
        <taxon>Liliopsida</taxon>
        <taxon>Poales</taxon>
        <taxon>Poaceae</taxon>
        <taxon>PACMAD clade</taxon>
        <taxon>Arundinoideae</taxon>
        <taxon>Arundineae</taxon>
        <taxon>Arundo</taxon>
    </lineage>
</organism>
<feature type="chain" id="PRO_5005169007" description="Secreted protein" evidence="1">
    <location>
        <begin position="25"/>
        <end position="123"/>
    </location>
</feature>
<name>A0A0A9FKP6_ARUDO</name>
<feature type="signal peptide" evidence="1">
    <location>
        <begin position="1"/>
        <end position="24"/>
    </location>
</feature>
<evidence type="ECO:0000256" key="1">
    <source>
        <dbReference type="SAM" id="SignalP"/>
    </source>
</evidence>
<keyword evidence="1" id="KW-0732">Signal</keyword>